<gene>
    <name evidence="1" type="ORF">B296_00033707</name>
</gene>
<evidence type="ECO:0000313" key="2">
    <source>
        <dbReference type="Proteomes" id="UP000287651"/>
    </source>
</evidence>
<protein>
    <submittedName>
        <fullName evidence="1">Uncharacterized protein</fullName>
    </submittedName>
</protein>
<accession>A0A426YHI3</accession>
<dbReference type="EMBL" id="AMZH03012378">
    <property type="protein sequence ID" value="RRT51136.1"/>
    <property type="molecule type" value="Genomic_DNA"/>
</dbReference>
<name>A0A426YHI3_ENSVE</name>
<reference evidence="1 2" key="1">
    <citation type="journal article" date="2014" name="Agronomy (Basel)">
        <title>A Draft Genome Sequence for Ensete ventricosum, the Drought-Tolerant Tree Against Hunger.</title>
        <authorList>
            <person name="Harrison J."/>
            <person name="Moore K.A."/>
            <person name="Paszkiewicz K."/>
            <person name="Jones T."/>
            <person name="Grant M."/>
            <person name="Ambacheew D."/>
            <person name="Muzemil S."/>
            <person name="Studholme D.J."/>
        </authorList>
    </citation>
    <scope>NUCLEOTIDE SEQUENCE [LARGE SCALE GENOMIC DNA]</scope>
</reference>
<comment type="caution">
    <text evidence="1">The sequence shown here is derived from an EMBL/GenBank/DDBJ whole genome shotgun (WGS) entry which is preliminary data.</text>
</comment>
<dbReference type="Proteomes" id="UP000287651">
    <property type="component" value="Unassembled WGS sequence"/>
</dbReference>
<organism evidence="1 2">
    <name type="scientific">Ensete ventricosum</name>
    <name type="common">Abyssinian banana</name>
    <name type="synonym">Musa ensete</name>
    <dbReference type="NCBI Taxonomy" id="4639"/>
    <lineage>
        <taxon>Eukaryota</taxon>
        <taxon>Viridiplantae</taxon>
        <taxon>Streptophyta</taxon>
        <taxon>Embryophyta</taxon>
        <taxon>Tracheophyta</taxon>
        <taxon>Spermatophyta</taxon>
        <taxon>Magnoliopsida</taxon>
        <taxon>Liliopsida</taxon>
        <taxon>Zingiberales</taxon>
        <taxon>Musaceae</taxon>
        <taxon>Ensete</taxon>
    </lineage>
</organism>
<proteinExistence type="predicted"/>
<evidence type="ECO:0000313" key="1">
    <source>
        <dbReference type="EMBL" id="RRT51136.1"/>
    </source>
</evidence>
<sequence length="185" mass="20520">MLYWVRAAIICFEHREPKVLGNRLVMDLRDEGGSRCETLPKLLFSLDELFLDFVNSKVHQAKLCPERVHRVGGECIWLRLLWVVALAMSTGPERSSVLLGVPQGVSGEHRKSSSSGCLGIGGHPGAGGSPCCAIGGACWSWRESFMELSMYILGQTLIGRVKEQELTLREGVLQLESTSWCFRIE</sequence>
<dbReference type="AlphaFoldDB" id="A0A426YHI3"/>